<reference evidence="1 2" key="1">
    <citation type="submission" date="2014-11" db="EMBL/GenBank/DDBJ databases">
        <title>Genome sequence of Flavihumibacter solisilvae 3-3.</title>
        <authorList>
            <person name="Zhou G."/>
            <person name="Li M."/>
            <person name="Wang G."/>
        </authorList>
    </citation>
    <scope>NUCLEOTIDE SEQUENCE [LARGE SCALE GENOMIC DNA]</scope>
    <source>
        <strain evidence="1 2">3-3</strain>
    </source>
</reference>
<dbReference type="Pfam" id="PF07366">
    <property type="entry name" value="SnoaL"/>
    <property type="match status" value="1"/>
</dbReference>
<organism evidence="1 2">
    <name type="scientific">Flavihumibacter solisilvae</name>
    <dbReference type="NCBI Taxonomy" id="1349421"/>
    <lineage>
        <taxon>Bacteria</taxon>
        <taxon>Pseudomonadati</taxon>
        <taxon>Bacteroidota</taxon>
        <taxon>Chitinophagia</taxon>
        <taxon>Chitinophagales</taxon>
        <taxon>Chitinophagaceae</taxon>
        <taxon>Flavihumibacter</taxon>
    </lineage>
</organism>
<gene>
    <name evidence="1" type="ORF">OI18_08770</name>
</gene>
<evidence type="ECO:0008006" key="3">
    <source>
        <dbReference type="Google" id="ProtNLM"/>
    </source>
</evidence>
<sequence length="132" mass="14930">MQLALGFLERVWGPQHELDAIDELMTEDYSIVSGGTLIEGRNAFKEWVREFQRVLPQARTVNQEIFANATGDLVVSRWICTGSNNGIFGLPPDGRLVSFTGISIWKVRDQRLSECWVERSALELYKELSALA</sequence>
<name>A0A0C1L4P9_9BACT</name>
<accession>A0A0C1L4P9</accession>
<dbReference type="GO" id="GO:0030638">
    <property type="term" value="P:polyketide metabolic process"/>
    <property type="evidence" value="ECO:0007669"/>
    <property type="project" value="InterPro"/>
</dbReference>
<evidence type="ECO:0000313" key="2">
    <source>
        <dbReference type="Proteomes" id="UP000031408"/>
    </source>
</evidence>
<dbReference type="Gene3D" id="3.10.450.50">
    <property type="match status" value="1"/>
</dbReference>
<dbReference type="STRING" id="1349421.OI18_08770"/>
<dbReference type="InterPro" id="IPR032710">
    <property type="entry name" value="NTF2-like_dom_sf"/>
</dbReference>
<keyword evidence="2" id="KW-1185">Reference proteome</keyword>
<evidence type="ECO:0000313" key="1">
    <source>
        <dbReference type="EMBL" id="KIC95087.1"/>
    </source>
</evidence>
<dbReference type="Proteomes" id="UP000031408">
    <property type="component" value="Unassembled WGS sequence"/>
</dbReference>
<dbReference type="InterPro" id="IPR009959">
    <property type="entry name" value="Cyclase_SnoaL-like"/>
</dbReference>
<dbReference type="EMBL" id="JSVC01000009">
    <property type="protein sequence ID" value="KIC95087.1"/>
    <property type="molecule type" value="Genomic_DNA"/>
</dbReference>
<dbReference type="SUPFAM" id="SSF54427">
    <property type="entry name" value="NTF2-like"/>
    <property type="match status" value="1"/>
</dbReference>
<dbReference type="AlphaFoldDB" id="A0A0C1L4P9"/>
<proteinExistence type="predicted"/>
<protein>
    <recommendedName>
        <fullName evidence="3">SnoaL-like domain-containing protein</fullName>
    </recommendedName>
</protein>
<comment type="caution">
    <text evidence="1">The sequence shown here is derived from an EMBL/GenBank/DDBJ whole genome shotgun (WGS) entry which is preliminary data.</text>
</comment>